<dbReference type="SUPFAM" id="SSF51055">
    <property type="entry name" value="Carbohydrate binding domain"/>
    <property type="match status" value="1"/>
</dbReference>
<keyword evidence="3" id="KW-1185">Reference proteome</keyword>
<reference evidence="2" key="1">
    <citation type="journal article" date="2020" name="Stud. Mycol.">
        <title>101 Dothideomycetes genomes: a test case for predicting lifestyles and emergence of pathogens.</title>
        <authorList>
            <person name="Haridas S."/>
            <person name="Albert R."/>
            <person name="Binder M."/>
            <person name="Bloem J."/>
            <person name="Labutti K."/>
            <person name="Salamov A."/>
            <person name="Andreopoulos B."/>
            <person name="Baker S."/>
            <person name="Barry K."/>
            <person name="Bills G."/>
            <person name="Bluhm B."/>
            <person name="Cannon C."/>
            <person name="Castanera R."/>
            <person name="Culley D."/>
            <person name="Daum C."/>
            <person name="Ezra D."/>
            <person name="Gonzalez J."/>
            <person name="Henrissat B."/>
            <person name="Kuo A."/>
            <person name="Liang C."/>
            <person name="Lipzen A."/>
            <person name="Lutzoni F."/>
            <person name="Magnuson J."/>
            <person name="Mondo S."/>
            <person name="Nolan M."/>
            <person name="Ohm R."/>
            <person name="Pangilinan J."/>
            <person name="Park H.-J."/>
            <person name="Ramirez L."/>
            <person name="Alfaro M."/>
            <person name="Sun H."/>
            <person name="Tritt A."/>
            <person name="Yoshinaga Y."/>
            <person name="Zwiers L.-H."/>
            <person name="Turgeon B."/>
            <person name="Goodwin S."/>
            <person name="Spatafora J."/>
            <person name="Crous P."/>
            <person name="Grigoriev I."/>
        </authorList>
    </citation>
    <scope>NUCLEOTIDE SEQUENCE</scope>
    <source>
        <strain evidence="2">CBS 260.36</strain>
    </source>
</reference>
<dbReference type="OrthoDB" id="537467at2759"/>
<protein>
    <submittedName>
        <fullName evidence="2">Uncharacterized protein</fullName>
    </submittedName>
</protein>
<dbReference type="GO" id="GO:0005576">
    <property type="term" value="C:extracellular region"/>
    <property type="evidence" value="ECO:0007669"/>
    <property type="project" value="InterPro"/>
</dbReference>
<dbReference type="GO" id="GO:0005975">
    <property type="term" value="P:carbohydrate metabolic process"/>
    <property type="evidence" value="ECO:0007669"/>
    <property type="project" value="InterPro"/>
</dbReference>
<dbReference type="AlphaFoldDB" id="A0A9P4MMI4"/>
<dbReference type="GO" id="GO:0030246">
    <property type="term" value="F:carbohydrate binding"/>
    <property type="evidence" value="ECO:0007669"/>
    <property type="project" value="InterPro"/>
</dbReference>
<accession>A0A9P4MMI4</accession>
<dbReference type="GO" id="GO:0004553">
    <property type="term" value="F:hydrolase activity, hydrolyzing O-glycosyl compounds"/>
    <property type="evidence" value="ECO:0007669"/>
    <property type="project" value="InterPro"/>
</dbReference>
<proteinExistence type="predicted"/>
<gene>
    <name evidence="2" type="ORF">K461DRAFT_266533</name>
</gene>
<sequence>MSAGTSCCKIATTDTPETITHPRPSDHSARDNQPILAYDALVDLPSLIISFHKPRMARSSSPSAHRKPCTLCHTPRDVLIRCQIDDTGTWHMVCPGKCWQDVSGGVDDGDAAHPNYRYGGAWKNKHAGVSAKKPQRVKDRQRAFAAVPEWSAEERHYAVNDRVGYSGSVWICRRSHISTSKDTPKESYGLWKQDDQEDRVTDGEQHSPD</sequence>
<feature type="region of interest" description="Disordered" evidence="1">
    <location>
        <begin position="179"/>
        <end position="209"/>
    </location>
</feature>
<feature type="compositionally biased region" description="Basic and acidic residues" evidence="1">
    <location>
        <begin position="192"/>
        <end position="209"/>
    </location>
</feature>
<evidence type="ECO:0000256" key="1">
    <source>
        <dbReference type="SAM" id="MobiDB-lite"/>
    </source>
</evidence>
<organism evidence="2 3">
    <name type="scientific">Myriangium duriaei CBS 260.36</name>
    <dbReference type="NCBI Taxonomy" id="1168546"/>
    <lineage>
        <taxon>Eukaryota</taxon>
        <taxon>Fungi</taxon>
        <taxon>Dikarya</taxon>
        <taxon>Ascomycota</taxon>
        <taxon>Pezizomycotina</taxon>
        <taxon>Dothideomycetes</taxon>
        <taxon>Dothideomycetidae</taxon>
        <taxon>Myriangiales</taxon>
        <taxon>Myriangiaceae</taxon>
        <taxon>Myriangium</taxon>
    </lineage>
</organism>
<dbReference type="EMBL" id="ML996083">
    <property type="protein sequence ID" value="KAF2155234.1"/>
    <property type="molecule type" value="Genomic_DNA"/>
</dbReference>
<dbReference type="Proteomes" id="UP000799439">
    <property type="component" value="Unassembled WGS sequence"/>
</dbReference>
<evidence type="ECO:0000313" key="3">
    <source>
        <dbReference type="Proteomes" id="UP000799439"/>
    </source>
</evidence>
<dbReference type="Gene3D" id="2.10.10.90">
    <property type="match status" value="1"/>
</dbReference>
<evidence type="ECO:0000313" key="2">
    <source>
        <dbReference type="EMBL" id="KAF2155234.1"/>
    </source>
</evidence>
<dbReference type="InterPro" id="IPR036573">
    <property type="entry name" value="CBM_sf_5/12"/>
</dbReference>
<name>A0A9P4MMI4_9PEZI</name>
<comment type="caution">
    <text evidence="2">The sequence shown here is derived from an EMBL/GenBank/DDBJ whole genome shotgun (WGS) entry which is preliminary data.</text>
</comment>